<dbReference type="EMBL" id="BGZK01000258">
    <property type="protein sequence ID" value="GBP32344.1"/>
    <property type="molecule type" value="Genomic_DNA"/>
</dbReference>
<organism evidence="1 2">
    <name type="scientific">Eumeta variegata</name>
    <name type="common">Bagworm moth</name>
    <name type="synonym">Eumeta japonica</name>
    <dbReference type="NCBI Taxonomy" id="151549"/>
    <lineage>
        <taxon>Eukaryota</taxon>
        <taxon>Metazoa</taxon>
        <taxon>Ecdysozoa</taxon>
        <taxon>Arthropoda</taxon>
        <taxon>Hexapoda</taxon>
        <taxon>Insecta</taxon>
        <taxon>Pterygota</taxon>
        <taxon>Neoptera</taxon>
        <taxon>Endopterygota</taxon>
        <taxon>Lepidoptera</taxon>
        <taxon>Glossata</taxon>
        <taxon>Ditrysia</taxon>
        <taxon>Tineoidea</taxon>
        <taxon>Psychidae</taxon>
        <taxon>Oiketicinae</taxon>
        <taxon>Eumeta</taxon>
    </lineage>
</organism>
<comment type="caution">
    <text evidence="1">The sequence shown here is derived from an EMBL/GenBank/DDBJ whole genome shotgun (WGS) entry which is preliminary data.</text>
</comment>
<name>A0A4C1V2M3_EUMVA</name>
<accession>A0A4C1V2M3</accession>
<dbReference type="Proteomes" id="UP000299102">
    <property type="component" value="Unassembled WGS sequence"/>
</dbReference>
<keyword evidence="2" id="KW-1185">Reference proteome</keyword>
<sequence>MDGGNHLLSDGSPARVSLNRAIKSGAAFQAASGDRRSNRRLRRLASTLASQRRCVIQAVYTNVFCSAGKLKRSREADVAAARARPGLSKLNGMEPV</sequence>
<evidence type="ECO:0000313" key="2">
    <source>
        <dbReference type="Proteomes" id="UP000299102"/>
    </source>
</evidence>
<gene>
    <name evidence="1" type="ORF">EVAR_25599_1</name>
</gene>
<protein>
    <submittedName>
        <fullName evidence="1">Uncharacterized protein</fullName>
    </submittedName>
</protein>
<proteinExistence type="predicted"/>
<evidence type="ECO:0000313" key="1">
    <source>
        <dbReference type="EMBL" id="GBP32344.1"/>
    </source>
</evidence>
<reference evidence="1 2" key="1">
    <citation type="journal article" date="2019" name="Commun. Biol.">
        <title>The bagworm genome reveals a unique fibroin gene that provides high tensile strength.</title>
        <authorList>
            <person name="Kono N."/>
            <person name="Nakamura H."/>
            <person name="Ohtoshi R."/>
            <person name="Tomita M."/>
            <person name="Numata K."/>
            <person name="Arakawa K."/>
        </authorList>
    </citation>
    <scope>NUCLEOTIDE SEQUENCE [LARGE SCALE GENOMIC DNA]</scope>
</reference>
<dbReference type="AlphaFoldDB" id="A0A4C1V2M3"/>